<dbReference type="RefSeq" id="WP_018590815.1">
    <property type="nucleotide sequence ID" value="NZ_CP117523.1"/>
</dbReference>
<comment type="subcellular location">
    <subcellularLocation>
        <location evidence="1">Cell membrane</location>
        <topology evidence="1">Peripheral membrane protein</topology>
    </subcellularLocation>
</comment>
<evidence type="ECO:0000256" key="5">
    <source>
        <dbReference type="ARBA" id="ARBA00022840"/>
    </source>
</evidence>
<dbReference type="PIRSF" id="PIRSF039085">
    <property type="entry name" value="ABC_ATPase_HisP"/>
    <property type="match status" value="1"/>
</dbReference>
<keyword evidence="8" id="KW-0378">Hydrolase</keyword>
<gene>
    <name evidence="8" type="primary">yxeO_2</name>
    <name evidence="8" type="ORF">TEGL_21300</name>
</gene>
<feature type="domain" description="ABC transporter" evidence="7">
    <location>
        <begin position="2"/>
        <end position="239"/>
    </location>
</feature>
<dbReference type="SMART" id="SM00382">
    <property type="entry name" value="AAA"/>
    <property type="match status" value="1"/>
</dbReference>
<dbReference type="Pfam" id="PF00005">
    <property type="entry name" value="ABC_tran"/>
    <property type="match status" value="1"/>
</dbReference>
<evidence type="ECO:0000256" key="6">
    <source>
        <dbReference type="ARBA" id="ARBA00023136"/>
    </source>
</evidence>
<dbReference type="PROSITE" id="PS00211">
    <property type="entry name" value="ABC_TRANSPORTER_1"/>
    <property type="match status" value="1"/>
</dbReference>
<evidence type="ECO:0000256" key="1">
    <source>
        <dbReference type="ARBA" id="ARBA00004202"/>
    </source>
</evidence>
<dbReference type="EMBL" id="CP117523">
    <property type="protein sequence ID" value="WWD83716.1"/>
    <property type="molecule type" value="Genomic_DNA"/>
</dbReference>
<evidence type="ECO:0000313" key="8">
    <source>
        <dbReference type="EMBL" id="WWD83716.1"/>
    </source>
</evidence>
<dbReference type="InterPro" id="IPR003593">
    <property type="entry name" value="AAA+_ATPase"/>
</dbReference>
<protein>
    <submittedName>
        <fullName evidence="8">Amino-acid import ATP-binding protein YxeO</fullName>
        <ecNumber evidence="8">3.6.3.-</ecNumber>
    </submittedName>
</protein>
<dbReference type="GO" id="GO:0016787">
    <property type="term" value="F:hydrolase activity"/>
    <property type="evidence" value="ECO:0007669"/>
    <property type="project" value="UniProtKB-KW"/>
</dbReference>
<evidence type="ECO:0000256" key="2">
    <source>
        <dbReference type="ARBA" id="ARBA00022448"/>
    </source>
</evidence>
<dbReference type="InterPro" id="IPR017871">
    <property type="entry name" value="ABC_transporter-like_CS"/>
</dbReference>
<dbReference type="SUPFAM" id="SSF52540">
    <property type="entry name" value="P-loop containing nucleoside triphosphate hydrolases"/>
    <property type="match status" value="1"/>
</dbReference>
<dbReference type="CDD" id="cd03262">
    <property type="entry name" value="ABC_HisP_GlnQ"/>
    <property type="match status" value="1"/>
</dbReference>
<keyword evidence="3" id="KW-1003">Cell membrane</keyword>
<dbReference type="PANTHER" id="PTHR43166">
    <property type="entry name" value="AMINO ACID IMPORT ATP-BINDING PROTEIN"/>
    <property type="match status" value="1"/>
</dbReference>
<evidence type="ECO:0000256" key="4">
    <source>
        <dbReference type="ARBA" id="ARBA00022741"/>
    </source>
</evidence>
<dbReference type="PROSITE" id="PS50893">
    <property type="entry name" value="ABC_TRANSPORTER_2"/>
    <property type="match status" value="1"/>
</dbReference>
<proteinExistence type="predicted"/>
<evidence type="ECO:0000313" key="9">
    <source>
        <dbReference type="Proteomes" id="UP001348492"/>
    </source>
</evidence>
<keyword evidence="6" id="KW-0472">Membrane</keyword>
<dbReference type="InterPro" id="IPR027417">
    <property type="entry name" value="P-loop_NTPase"/>
</dbReference>
<dbReference type="PANTHER" id="PTHR43166:SF35">
    <property type="entry name" value="L-CYSTINE IMPORT ATP-BINDING PROTEIN TCYN"/>
    <property type="match status" value="1"/>
</dbReference>
<dbReference type="InterPro" id="IPR003439">
    <property type="entry name" value="ABC_transporter-like_ATP-bd"/>
</dbReference>
<accession>A0ABZ2EUX2</accession>
<keyword evidence="4" id="KW-0547">Nucleotide-binding</keyword>
<dbReference type="EC" id="3.6.3.-" evidence="8"/>
<reference evidence="8 9" key="1">
    <citation type="journal article" date="2023" name="PLoS ONE">
        <title>Genome-based metabolic and phylogenomic analysis of three Terrisporobacter species.</title>
        <authorList>
            <person name="Boer T."/>
            <person name="Bengelsdorf F.R."/>
            <person name="Bomeke M."/>
            <person name="Daniel R."/>
            <person name="Poehlein A."/>
        </authorList>
    </citation>
    <scope>NUCLEOTIDE SEQUENCE [LARGE SCALE GENOMIC DNA]</scope>
    <source>
        <strain evidence="8 9">DSM 1288</strain>
    </source>
</reference>
<dbReference type="InterPro" id="IPR050086">
    <property type="entry name" value="MetN_ABC_transporter-like"/>
</dbReference>
<dbReference type="InterPro" id="IPR030679">
    <property type="entry name" value="ABC_ATPase_HisP-typ"/>
</dbReference>
<evidence type="ECO:0000259" key="7">
    <source>
        <dbReference type="PROSITE" id="PS50893"/>
    </source>
</evidence>
<keyword evidence="9" id="KW-1185">Reference proteome</keyword>
<dbReference type="Gene3D" id="3.40.50.300">
    <property type="entry name" value="P-loop containing nucleotide triphosphate hydrolases"/>
    <property type="match status" value="1"/>
</dbReference>
<organism evidence="8 9">
    <name type="scientific">Terrisporobacter glycolicus ATCC 14880 = DSM 1288</name>
    <dbReference type="NCBI Taxonomy" id="1121315"/>
    <lineage>
        <taxon>Bacteria</taxon>
        <taxon>Bacillati</taxon>
        <taxon>Bacillota</taxon>
        <taxon>Clostridia</taxon>
        <taxon>Peptostreptococcales</taxon>
        <taxon>Peptostreptococcaceae</taxon>
        <taxon>Terrisporobacter</taxon>
    </lineage>
</organism>
<sequence length="244" mass="27504">MITVKNIHKSFEGLEVLKGIDLKVSKGEVVAIIGSSGTGKSTFLRCLNFLDKPDKGIINIGDLSIDAEHCTKKEIHELRKHSAMIFQNYNLYNNKTVLQNVTESLITVKKMNKEEAKKLAIEYLEKVGMADRLNQYPATLSGGQQQRVAIARSMATKPDLLLLDEPTSALDPEWVYEVLDVIKKLAKEHFTMIIVTHEIQFAKEVADRVIFMDKGVIVEEGNAKEILNSPKHDRTKEFLKLKVV</sequence>
<dbReference type="Proteomes" id="UP001348492">
    <property type="component" value="Chromosome"/>
</dbReference>
<evidence type="ECO:0000256" key="3">
    <source>
        <dbReference type="ARBA" id="ARBA00022475"/>
    </source>
</evidence>
<keyword evidence="2" id="KW-0813">Transport</keyword>
<keyword evidence="5 8" id="KW-0067">ATP-binding</keyword>
<name>A0ABZ2EUX2_9FIRM</name>
<dbReference type="GO" id="GO:0005524">
    <property type="term" value="F:ATP binding"/>
    <property type="evidence" value="ECO:0007669"/>
    <property type="project" value="UniProtKB-KW"/>
</dbReference>